<evidence type="ECO:0000256" key="5">
    <source>
        <dbReference type="ARBA" id="ARBA00022722"/>
    </source>
</evidence>
<keyword evidence="16" id="KW-1185">Reference proteome</keyword>
<keyword evidence="12 13" id="KW-0464">Manganese</keyword>
<comment type="caution">
    <text evidence="15">The sequence shown here is derived from an EMBL/GenBank/DDBJ whole genome shotgun (WGS) entry which is preliminary data.</text>
</comment>
<sequence length="212" mass="24222">MEWADDDRIMISALEHYAYCPRQCALIHVEQSYEENIYTLRGNRDHERVDLPLDNTRDDVRIVRSLPLYSDRLGLVGRADVVEFQGETPYPVEYKHGAERYHRPARIQLCAQALCLEEMTGASVTAGAIYHTGARRRQEVELDASLRQATEDIVAEVRAMLESNRVPPPVNDDRCPPCSLQRVCMPEPMAASDRQSWWQRALFRIDDPPGAA</sequence>
<evidence type="ECO:0000313" key="15">
    <source>
        <dbReference type="EMBL" id="PEN05661.1"/>
    </source>
</evidence>
<dbReference type="GO" id="GO:0046872">
    <property type="term" value="F:metal ion binding"/>
    <property type="evidence" value="ECO:0007669"/>
    <property type="project" value="UniProtKB-KW"/>
</dbReference>
<proteinExistence type="inferred from homology"/>
<gene>
    <name evidence="15" type="primary">cas4</name>
    <name evidence="15" type="ORF">CRI93_12170</name>
</gene>
<evidence type="ECO:0000256" key="12">
    <source>
        <dbReference type="ARBA" id="ARBA00023211"/>
    </source>
</evidence>
<dbReference type="NCBIfam" id="TIGR00372">
    <property type="entry name" value="cas4"/>
    <property type="match status" value="1"/>
</dbReference>
<evidence type="ECO:0000256" key="3">
    <source>
        <dbReference type="ARBA" id="ARBA00012768"/>
    </source>
</evidence>
<keyword evidence="7 13" id="KW-0378">Hydrolase</keyword>
<protein>
    <recommendedName>
        <fullName evidence="4 13">CRISPR-associated exonuclease Cas4</fullName>
        <ecNumber evidence="3 13">3.1.12.1</ecNumber>
    </recommendedName>
</protein>
<dbReference type="InterPro" id="IPR013343">
    <property type="entry name" value="CRISPR-assoc_prot_Cas4"/>
</dbReference>
<evidence type="ECO:0000256" key="8">
    <source>
        <dbReference type="ARBA" id="ARBA00022839"/>
    </source>
</evidence>
<dbReference type="Gene3D" id="3.90.320.10">
    <property type="match status" value="1"/>
</dbReference>
<evidence type="ECO:0000256" key="11">
    <source>
        <dbReference type="ARBA" id="ARBA00023118"/>
    </source>
</evidence>
<keyword evidence="9 13" id="KW-0408">Iron</keyword>
<evidence type="ECO:0000256" key="1">
    <source>
        <dbReference type="ARBA" id="ARBA00001966"/>
    </source>
</evidence>
<evidence type="ECO:0000256" key="6">
    <source>
        <dbReference type="ARBA" id="ARBA00022723"/>
    </source>
</evidence>
<dbReference type="EMBL" id="PDEP01000012">
    <property type="protein sequence ID" value="PEN05661.1"/>
    <property type="molecule type" value="Genomic_DNA"/>
</dbReference>
<evidence type="ECO:0000256" key="10">
    <source>
        <dbReference type="ARBA" id="ARBA00023014"/>
    </source>
</evidence>
<dbReference type="Proteomes" id="UP000221024">
    <property type="component" value="Unassembled WGS sequence"/>
</dbReference>
<evidence type="ECO:0000256" key="9">
    <source>
        <dbReference type="ARBA" id="ARBA00023004"/>
    </source>
</evidence>
<dbReference type="GO" id="GO:0051607">
    <property type="term" value="P:defense response to virus"/>
    <property type="evidence" value="ECO:0007669"/>
    <property type="project" value="UniProtKB-KW"/>
</dbReference>
<name>A0A2H3NJ32_9BACT</name>
<evidence type="ECO:0000256" key="4">
    <source>
        <dbReference type="ARBA" id="ARBA00020049"/>
    </source>
</evidence>
<dbReference type="RefSeq" id="WP_098062916.1">
    <property type="nucleotide sequence ID" value="NZ_PDEP01000012.1"/>
</dbReference>
<dbReference type="GO" id="GO:0004527">
    <property type="term" value="F:exonuclease activity"/>
    <property type="evidence" value="ECO:0007669"/>
    <property type="project" value="UniProtKB-KW"/>
</dbReference>
<comment type="similarity">
    <text evidence="2 13">Belongs to the CRISPR-associated exonuclease Cas4 family.</text>
</comment>
<feature type="domain" description="DUF83" evidence="14">
    <location>
        <begin position="12"/>
        <end position="185"/>
    </location>
</feature>
<keyword evidence="5 13" id="KW-0540">Nuclease</keyword>
<comment type="cofactor">
    <cofactor evidence="13">
        <name>iron-sulfur cluster</name>
        <dbReference type="ChEBI" id="CHEBI:30408"/>
    </cofactor>
</comment>
<keyword evidence="6 13" id="KW-0479">Metal-binding</keyword>
<comment type="cofactor">
    <cofactor evidence="1">
        <name>[4Fe-4S] cluster</name>
        <dbReference type="ChEBI" id="CHEBI:49883"/>
    </cofactor>
</comment>
<dbReference type="CDD" id="cd09637">
    <property type="entry name" value="Cas4_I-A_I-B_I-C_I-D_II-B"/>
    <property type="match status" value="1"/>
</dbReference>
<keyword evidence="11 13" id="KW-0051">Antiviral defense</keyword>
<dbReference type="InterPro" id="IPR022765">
    <property type="entry name" value="Dna2/Cas4_DUF83"/>
</dbReference>
<evidence type="ECO:0000256" key="2">
    <source>
        <dbReference type="ARBA" id="ARBA00009189"/>
    </source>
</evidence>
<reference evidence="15 16" key="1">
    <citation type="submission" date="2017-10" db="EMBL/GenBank/DDBJ databases">
        <title>Draft genome of Longimonas halophila.</title>
        <authorList>
            <person name="Goh K.M."/>
            <person name="Shamsir M.S."/>
            <person name="Lim S.W."/>
        </authorList>
    </citation>
    <scope>NUCLEOTIDE SEQUENCE [LARGE SCALE GENOMIC DNA]</scope>
    <source>
        <strain evidence="15 16">KCTC 42399</strain>
    </source>
</reference>
<dbReference type="AlphaFoldDB" id="A0A2H3NJ32"/>
<evidence type="ECO:0000313" key="16">
    <source>
        <dbReference type="Proteomes" id="UP000221024"/>
    </source>
</evidence>
<accession>A0A2H3NJ32</accession>
<evidence type="ECO:0000259" key="14">
    <source>
        <dbReference type="Pfam" id="PF01930"/>
    </source>
</evidence>
<dbReference type="InterPro" id="IPR051827">
    <property type="entry name" value="Cas4_exonuclease"/>
</dbReference>
<dbReference type="InterPro" id="IPR011604">
    <property type="entry name" value="PDDEXK-like_dom_sf"/>
</dbReference>
<evidence type="ECO:0000256" key="7">
    <source>
        <dbReference type="ARBA" id="ARBA00022801"/>
    </source>
</evidence>
<keyword evidence="10 13" id="KW-0411">Iron-sulfur</keyword>
<dbReference type="OrthoDB" id="9781776at2"/>
<dbReference type="Pfam" id="PF01930">
    <property type="entry name" value="Cas_Cas4"/>
    <property type="match status" value="1"/>
</dbReference>
<comment type="function">
    <text evidence="13">CRISPR (clustered regularly interspaced short palindromic repeat) is an adaptive immune system that provides protection against mobile genetic elements (viruses, transposable elements and conjugative plasmids). CRISPR clusters contain sequences complementary to antecedent mobile elements and target invading nucleic acids. CRISPR clusters are transcribed and processed into CRISPR RNA (crRNA).</text>
</comment>
<keyword evidence="8 13" id="KW-0269">Exonuclease</keyword>
<dbReference type="PANTHER" id="PTHR36531:SF6">
    <property type="entry name" value="DNA REPLICATION ATP-DEPENDENT HELICASE_NUCLEASE DNA2"/>
    <property type="match status" value="1"/>
</dbReference>
<dbReference type="EC" id="3.1.12.1" evidence="3 13"/>
<dbReference type="GO" id="GO:0051536">
    <property type="term" value="F:iron-sulfur cluster binding"/>
    <property type="evidence" value="ECO:0007669"/>
    <property type="project" value="UniProtKB-KW"/>
</dbReference>
<evidence type="ECO:0000256" key="13">
    <source>
        <dbReference type="RuleBase" id="RU365022"/>
    </source>
</evidence>
<dbReference type="PANTHER" id="PTHR36531">
    <property type="entry name" value="CRISPR-ASSOCIATED EXONUCLEASE CAS4"/>
    <property type="match status" value="1"/>
</dbReference>
<comment type="cofactor">
    <cofactor evidence="13">
        <name>Mg(2+)</name>
        <dbReference type="ChEBI" id="CHEBI:18420"/>
    </cofactor>
    <cofactor evidence="13">
        <name>Mn(2+)</name>
        <dbReference type="ChEBI" id="CHEBI:29035"/>
    </cofactor>
    <text evidence="13">Mg(2+) or Mn(2+) required for ssDNA cleavage activity.</text>
</comment>
<organism evidence="15 16">
    <name type="scientific">Longimonas halophila</name>
    <dbReference type="NCBI Taxonomy" id="1469170"/>
    <lineage>
        <taxon>Bacteria</taxon>
        <taxon>Pseudomonadati</taxon>
        <taxon>Rhodothermota</taxon>
        <taxon>Rhodothermia</taxon>
        <taxon>Rhodothermales</taxon>
        <taxon>Salisaetaceae</taxon>
        <taxon>Longimonas</taxon>
    </lineage>
</organism>